<dbReference type="EMBL" id="VOBR01000058">
    <property type="protein sequence ID" value="TWP43809.1"/>
    <property type="molecule type" value="Genomic_DNA"/>
</dbReference>
<dbReference type="SUPFAM" id="SSF46894">
    <property type="entry name" value="C-terminal effector domain of the bipartite response regulators"/>
    <property type="match status" value="1"/>
</dbReference>
<feature type="domain" description="OmpR/PhoB-type" evidence="7">
    <location>
        <begin position="81"/>
        <end position="183"/>
    </location>
</feature>
<dbReference type="PANTHER" id="PTHR35807">
    <property type="entry name" value="TRANSCRIPTIONAL REGULATOR REDD-RELATED"/>
    <property type="match status" value="1"/>
</dbReference>
<protein>
    <submittedName>
        <fullName evidence="8">Tetratricopeptide repeat protein</fullName>
    </submittedName>
</protein>
<evidence type="ECO:0000256" key="1">
    <source>
        <dbReference type="ARBA" id="ARBA00005820"/>
    </source>
</evidence>
<evidence type="ECO:0000256" key="2">
    <source>
        <dbReference type="ARBA" id="ARBA00023015"/>
    </source>
</evidence>
<reference evidence="8 9" key="1">
    <citation type="submission" date="2019-07" db="EMBL/GenBank/DDBJ databases">
        <title>Lentzea xizangensis sp. nov., isolated from Qinghai-Tibetan Plateau Soils.</title>
        <authorList>
            <person name="Huang J."/>
        </authorList>
    </citation>
    <scope>NUCLEOTIDE SEQUENCE [LARGE SCALE GENOMIC DNA]</scope>
    <source>
        <strain evidence="8 9">FXJ1.1311</strain>
    </source>
</reference>
<dbReference type="AlphaFoldDB" id="A0A563EGL9"/>
<dbReference type="GO" id="GO:0006355">
    <property type="term" value="P:regulation of DNA-templated transcription"/>
    <property type="evidence" value="ECO:0007669"/>
    <property type="project" value="InterPro"/>
</dbReference>
<dbReference type="Gene3D" id="1.25.40.10">
    <property type="entry name" value="Tetratricopeptide repeat domain"/>
    <property type="match status" value="2"/>
</dbReference>
<evidence type="ECO:0000259" key="7">
    <source>
        <dbReference type="PROSITE" id="PS51755"/>
    </source>
</evidence>
<dbReference type="InterPro" id="IPR005158">
    <property type="entry name" value="BTAD"/>
</dbReference>
<dbReference type="InterPro" id="IPR001867">
    <property type="entry name" value="OmpR/PhoB-type_DNA-bd"/>
</dbReference>
<organism evidence="8 9">
    <name type="scientific">Lentzea tibetensis</name>
    <dbReference type="NCBI Taxonomy" id="2591470"/>
    <lineage>
        <taxon>Bacteria</taxon>
        <taxon>Bacillati</taxon>
        <taxon>Actinomycetota</taxon>
        <taxon>Actinomycetes</taxon>
        <taxon>Pseudonocardiales</taxon>
        <taxon>Pseudonocardiaceae</taxon>
        <taxon>Lentzea</taxon>
    </lineage>
</organism>
<keyword evidence="9" id="KW-1185">Reference proteome</keyword>
<dbReference type="PROSITE" id="PS51755">
    <property type="entry name" value="OMPR_PHOB"/>
    <property type="match status" value="1"/>
</dbReference>
<dbReference type="Pfam" id="PF13424">
    <property type="entry name" value="TPR_12"/>
    <property type="match status" value="1"/>
</dbReference>
<proteinExistence type="inferred from homology"/>
<dbReference type="SUPFAM" id="SSF52540">
    <property type="entry name" value="P-loop containing nucleoside triphosphate hydrolases"/>
    <property type="match status" value="1"/>
</dbReference>
<dbReference type="PRINTS" id="PR00364">
    <property type="entry name" value="DISEASERSIST"/>
</dbReference>
<feature type="region of interest" description="Disordered" evidence="6">
    <location>
        <begin position="1"/>
        <end position="64"/>
    </location>
</feature>
<evidence type="ECO:0000256" key="5">
    <source>
        <dbReference type="PROSITE-ProRule" id="PRU01091"/>
    </source>
</evidence>
<dbReference type="Proteomes" id="UP000316639">
    <property type="component" value="Unassembled WGS sequence"/>
</dbReference>
<dbReference type="InterPro" id="IPR019734">
    <property type="entry name" value="TPR_rpt"/>
</dbReference>
<keyword evidence="4" id="KW-0804">Transcription</keyword>
<dbReference type="PANTHER" id="PTHR35807:SF1">
    <property type="entry name" value="TRANSCRIPTIONAL REGULATOR REDD"/>
    <property type="match status" value="1"/>
</dbReference>
<dbReference type="SMART" id="SM01043">
    <property type="entry name" value="BTAD"/>
    <property type="match status" value="1"/>
</dbReference>
<dbReference type="Pfam" id="PF03704">
    <property type="entry name" value="BTAD"/>
    <property type="match status" value="1"/>
</dbReference>
<dbReference type="Gene3D" id="1.10.10.10">
    <property type="entry name" value="Winged helix-like DNA-binding domain superfamily/Winged helix DNA-binding domain"/>
    <property type="match status" value="1"/>
</dbReference>
<feature type="compositionally biased region" description="Basic residues" evidence="6">
    <location>
        <begin position="1"/>
        <end position="11"/>
    </location>
</feature>
<dbReference type="InterPro" id="IPR051677">
    <property type="entry name" value="AfsR-DnrI-RedD_regulator"/>
</dbReference>
<sequence length="1008" mass="111356">MMARPHCHRAATRVTPPAPDKSRVLSFPMQVPLEVHRSDPMGSPIGPREKSFGPMHTRSHMKRTWRRTRSPIVSFSVEPPGEVLQMANVAEFRLLGPVEVLLHGQPQPLGGPRQRTVVAAMLLHANEEVRTNQLLKLVWDDVPSSAASNLRTYLTRLRRILSVPGEPESRLRTLRGGGHVLTVQPGELDLATFSEHAALGEQAGDESAARTHLSRALTVWRGRALDDIALGPALEVEATRLEAHRDRVHERLLRARFALGEHDELIPELRALLRHNPLWESLVSMLMVSLHRTGRRAEALELFRETRQNLVDELGVEPGADLQALHRQLLADDAEEQPKQDRAPAAPTPARDRPAQLPADLPAFTGRTPELTTLADLHNTSHTVVISAIDGMAGVGKTSLAVHAAHRLAPWYSDGQLFIDLHGHTTGVAPLDPGEALDRFLRSLGVPAQDIPDNTEARAALYRSQLANRRVLVVLDNAHGEAQVRPLLPGTASCRTLITSRRQLPGLEHVQPLTLDVLPLPDAIALLTSICTPERLAGEPPELVEEVVELCGRLPLAIRIAARRLRARPTWPLAHLRDRLSDQRPQLAELQTTEHSVAAAFNLSYADLEPQQQRMVELLGRHPGLDIDSVAAAALAGWKVPEADHVLEELCGAHLVRQPTPGRYDMHNLVHAYAANLVSEVNTAGIRRLLDHYLHTADAADRAIHPPRPLRPLVARDPRIVVPSFADSQQALRWCDTEYQNVPHLTREAKARGLLAHAWQLPWRLAGYIFVRNRWADGIPLYLVALDATRELGDRYGEGEILVGLAFAHSQLKHHQASVDYYIDAITASREVGNKWTEGFSTMGLADEYRRLGQFGNAIESHLDALRVYQEIDDVYGRCITLAHLGDAYRDLGRLEEAVGCYRLAIEDSVRIDNEYGIGQALNGLSATERLLGRTDDAAASATRALALCREIGDRHGEAHALVMLGLVSRDAGETGRLLRIALVILTDLKDPRAEEVRAHLAALSLIN</sequence>
<evidence type="ECO:0000313" key="8">
    <source>
        <dbReference type="EMBL" id="TWP43809.1"/>
    </source>
</evidence>
<dbReference type="Pfam" id="PF00486">
    <property type="entry name" value="Trans_reg_C"/>
    <property type="match status" value="1"/>
</dbReference>
<evidence type="ECO:0000313" key="9">
    <source>
        <dbReference type="Proteomes" id="UP000316639"/>
    </source>
</evidence>
<keyword evidence="3 5" id="KW-0238">DNA-binding</keyword>
<dbReference type="SMART" id="SM00862">
    <property type="entry name" value="Trans_reg_C"/>
    <property type="match status" value="1"/>
</dbReference>
<evidence type="ECO:0000256" key="4">
    <source>
        <dbReference type="ARBA" id="ARBA00023163"/>
    </source>
</evidence>
<comment type="caution">
    <text evidence="8">The sequence shown here is derived from an EMBL/GenBank/DDBJ whole genome shotgun (WGS) entry which is preliminary data.</text>
</comment>
<dbReference type="SMART" id="SM00028">
    <property type="entry name" value="TPR"/>
    <property type="match status" value="4"/>
</dbReference>
<dbReference type="InterPro" id="IPR016032">
    <property type="entry name" value="Sig_transdc_resp-reg_C-effctor"/>
</dbReference>
<comment type="similarity">
    <text evidence="1">Belongs to the AfsR/DnrI/RedD regulatory family.</text>
</comment>
<evidence type="ECO:0000256" key="3">
    <source>
        <dbReference type="ARBA" id="ARBA00023125"/>
    </source>
</evidence>
<name>A0A563EGL9_9PSEU</name>
<accession>A0A563EGL9</accession>
<dbReference type="OrthoDB" id="581105at2"/>
<dbReference type="GO" id="GO:0043531">
    <property type="term" value="F:ADP binding"/>
    <property type="evidence" value="ECO:0007669"/>
    <property type="project" value="InterPro"/>
</dbReference>
<dbReference type="GO" id="GO:0003677">
    <property type="term" value="F:DNA binding"/>
    <property type="evidence" value="ECO:0007669"/>
    <property type="project" value="UniProtKB-UniRule"/>
</dbReference>
<gene>
    <name evidence="8" type="ORF">FKR81_41945</name>
</gene>
<dbReference type="Gene3D" id="3.40.50.300">
    <property type="entry name" value="P-loop containing nucleotide triphosphate hydrolases"/>
    <property type="match status" value="1"/>
</dbReference>
<dbReference type="SUPFAM" id="SSF48452">
    <property type="entry name" value="TPR-like"/>
    <property type="match status" value="2"/>
</dbReference>
<dbReference type="CDD" id="cd15831">
    <property type="entry name" value="BTAD"/>
    <property type="match status" value="1"/>
</dbReference>
<dbReference type="GO" id="GO:0000160">
    <property type="term" value="P:phosphorelay signal transduction system"/>
    <property type="evidence" value="ECO:0007669"/>
    <property type="project" value="InterPro"/>
</dbReference>
<keyword evidence="2" id="KW-0805">Transcription regulation</keyword>
<evidence type="ECO:0000256" key="6">
    <source>
        <dbReference type="SAM" id="MobiDB-lite"/>
    </source>
</evidence>
<feature type="region of interest" description="Disordered" evidence="6">
    <location>
        <begin position="332"/>
        <end position="356"/>
    </location>
</feature>
<dbReference type="InterPro" id="IPR036388">
    <property type="entry name" value="WH-like_DNA-bd_sf"/>
</dbReference>
<dbReference type="InterPro" id="IPR027417">
    <property type="entry name" value="P-loop_NTPase"/>
</dbReference>
<dbReference type="InterPro" id="IPR011990">
    <property type="entry name" value="TPR-like_helical_dom_sf"/>
</dbReference>
<feature type="DNA-binding region" description="OmpR/PhoB-type" evidence="5">
    <location>
        <begin position="81"/>
        <end position="183"/>
    </location>
</feature>